<evidence type="ECO:0000313" key="4">
    <source>
        <dbReference type="EMBL" id="KZT23796.1"/>
    </source>
</evidence>
<keyword evidence="5" id="KW-1185">Reference proteome</keyword>
<sequence>MKCYAHVVARAAFGILWAAASLPSDALATVQPWMNQSFFFDWAPSSQSVPIPTVEQCDTISISWTRTAQATGGNPVAPYYLQVYTDTFVVPLVIEAGSGTSYDWVVPFIPGTQFQICMFASNGETGGCQRMYTVIPTTNTNLGNPPVCTNLTYPQESQNLGIQGMVSTGALSQSGWIDQCSDIQISVTNGTPPYILTVAPTLHPPANITFNGSKPINWTVALSWGAPFFLSVVDSAGNFWANGPMHSGGPAPSACLAALDTFSSTIPTGSKHGVASGVAIGSGIGGLALGCLLGALGAFLLTQRTGSSRSNRILAYRKNTSDLDDGLPHGPADTDRYSALPSSEPFASTSTRPDMARTVASSGTIATLSSLPPDQYHVEPFIMPNETPQPVTPSEARDSVASGSRVPSDGLSQPSPGGGRPNVYVVHHDAGRPPVTVYADDGTQIVELPPQYMDDRSEVRSEGQLGRRSGTAQGSEGISLEQRRIPGQAPTKRNPRNRLDPSLSSR</sequence>
<gene>
    <name evidence="4" type="ORF">NEOLEDRAFT_1179788</name>
</gene>
<name>A0A165RGX6_9AGAM</name>
<feature type="transmembrane region" description="Helical" evidence="2">
    <location>
        <begin position="278"/>
        <end position="302"/>
    </location>
</feature>
<protein>
    <recommendedName>
        <fullName evidence="6">Fibronectin type-III domain-containing protein</fullName>
    </recommendedName>
</protein>
<evidence type="ECO:0008006" key="6">
    <source>
        <dbReference type="Google" id="ProtNLM"/>
    </source>
</evidence>
<dbReference type="Proteomes" id="UP000076761">
    <property type="component" value="Unassembled WGS sequence"/>
</dbReference>
<keyword evidence="2" id="KW-0472">Membrane</keyword>
<dbReference type="STRING" id="1314782.A0A165RGX6"/>
<dbReference type="InParanoid" id="A0A165RGX6"/>
<reference evidence="4 5" key="1">
    <citation type="journal article" date="2016" name="Mol. Biol. Evol.">
        <title>Comparative Genomics of Early-Diverging Mushroom-Forming Fungi Provides Insights into the Origins of Lignocellulose Decay Capabilities.</title>
        <authorList>
            <person name="Nagy L.G."/>
            <person name="Riley R."/>
            <person name="Tritt A."/>
            <person name="Adam C."/>
            <person name="Daum C."/>
            <person name="Floudas D."/>
            <person name="Sun H."/>
            <person name="Yadav J.S."/>
            <person name="Pangilinan J."/>
            <person name="Larsson K.H."/>
            <person name="Matsuura K."/>
            <person name="Barry K."/>
            <person name="Labutti K."/>
            <person name="Kuo R."/>
            <person name="Ohm R.A."/>
            <person name="Bhattacharya S.S."/>
            <person name="Shirouzu T."/>
            <person name="Yoshinaga Y."/>
            <person name="Martin F.M."/>
            <person name="Grigoriev I.V."/>
            <person name="Hibbett D.S."/>
        </authorList>
    </citation>
    <scope>NUCLEOTIDE SEQUENCE [LARGE SCALE GENOMIC DNA]</scope>
    <source>
        <strain evidence="4 5">HHB14362 ss-1</strain>
    </source>
</reference>
<dbReference type="AlphaFoldDB" id="A0A165RGX6"/>
<feature type="signal peptide" evidence="3">
    <location>
        <begin position="1"/>
        <end position="28"/>
    </location>
</feature>
<proteinExistence type="predicted"/>
<accession>A0A165RGX6</accession>
<evidence type="ECO:0000256" key="1">
    <source>
        <dbReference type="SAM" id="MobiDB-lite"/>
    </source>
</evidence>
<dbReference type="OrthoDB" id="2563021at2759"/>
<feature type="chain" id="PRO_5007865943" description="Fibronectin type-III domain-containing protein" evidence="3">
    <location>
        <begin position="29"/>
        <end position="506"/>
    </location>
</feature>
<dbReference type="EMBL" id="KV425582">
    <property type="protein sequence ID" value="KZT23796.1"/>
    <property type="molecule type" value="Genomic_DNA"/>
</dbReference>
<keyword evidence="2" id="KW-0812">Transmembrane</keyword>
<keyword evidence="2" id="KW-1133">Transmembrane helix</keyword>
<organism evidence="4 5">
    <name type="scientific">Neolentinus lepideus HHB14362 ss-1</name>
    <dbReference type="NCBI Taxonomy" id="1314782"/>
    <lineage>
        <taxon>Eukaryota</taxon>
        <taxon>Fungi</taxon>
        <taxon>Dikarya</taxon>
        <taxon>Basidiomycota</taxon>
        <taxon>Agaricomycotina</taxon>
        <taxon>Agaricomycetes</taxon>
        <taxon>Gloeophyllales</taxon>
        <taxon>Gloeophyllaceae</taxon>
        <taxon>Neolentinus</taxon>
    </lineage>
</organism>
<evidence type="ECO:0000256" key="2">
    <source>
        <dbReference type="SAM" id="Phobius"/>
    </source>
</evidence>
<evidence type="ECO:0000256" key="3">
    <source>
        <dbReference type="SAM" id="SignalP"/>
    </source>
</evidence>
<keyword evidence="3" id="KW-0732">Signal</keyword>
<feature type="region of interest" description="Disordered" evidence="1">
    <location>
        <begin position="320"/>
        <end position="355"/>
    </location>
</feature>
<evidence type="ECO:0000313" key="5">
    <source>
        <dbReference type="Proteomes" id="UP000076761"/>
    </source>
</evidence>
<feature type="region of interest" description="Disordered" evidence="1">
    <location>
        <begin position="376"/>
        <end position="506"/>
    </location>
</feature>